<dbReference type="EMBL" id="JADNRY010000004">
    <property type="protein sequence ID" value="KAF9077388.1"/>
    <property type="molecule type" value="Genomic_DNA"/>
</dbReference>
<feature type="domain" description="5'-Nucleotidase C-terminal" evidence="5">
    <location>
        <begin position="299"/>
        <end position="433"/>
    </location>
</feature>
<name>A0A9P5UGE8_9AGAR</name>
<feature type="domain" description="Calcineurin-like phosphoesterase" evidence="4">
    <location>
        <begin position="15"/>
        <end position="207"/>
    </location>
</feature>
<dbReference type="GO" id="GO:0000166">
    <property type="term" value="F:nucleotide binding"/>
    <property type="evidence" value="ECO:0007669"/>
    <property type="project" value="UniProtKB-KW"/>
</dbReference>
<dbReference type="AlphaFoldDB" id="A0A9P5UGE8"/>
<evidence type="ECO:0000313" key="7">
    <source>
        <dbReference type="Proteomes" id="UP000772434"/>
    </source>
</evidence>
<evidence type="ECO:0000256" key="3">
    <source>
        <dbReference type="RuleBase" id="RU362119"/>
    </source>
</evidence>
<dbReference type="InterPro" id="IPR029052">
    <property type="entry name" value="Metallo-depent_PP-like"/>
</dbReference>
<dbReference type="Pfam" id="PF02872">
    <property type="entry name" value="5_nucleotid_C"/>
    <property type="match status" value="1"/>
</dbReference>
<dbReference type="OrthoDB" id="10252235at2759"/>
<dbReference type="PANTHER" id="PTHR11575:SF41">
    <property type="entry name" value="PUTATIVE (AFU_ORTHOLOGUE AFUA_1G01160)-RELATED"/>
    <property type="match status" value="1"/>
</dbReference>
<dbReference type="Gene3D" id="3.60.21.10">
    <property type="match status" value="1"/>
</dbReference>
<sequence>MDPLRESNAGETVLYHFNDVYHVNQPTVLSRFAHKLKEKGNAITVFSGDAFGPSPESSILKGEHIVPILNYLDIDIACYGNHDFDFGEDRLTELSATCNFPFLLSNAFHPSGKLLTAAKEYVIHDYLGFRIGFFGLAGTDWPSNCQHLPHGNIISNPVQTASKISVFLKQNERVDLVVAVTHMRLEEDLLVSEHCPHVDLILGGHDHDIVVHGDQLTHCNDDATGRIRICVLSVPIDEDGKPDLGSIHAHHERDLSLHAHPEDPEIPRLLASLQNRIAAISSKPLFYTAVSLDGRGTIIRTTETNLGNFLADVVRAYYNTDIAFVNSGFIRCDRVVPPGVLTVRDVVDILPFGNPFIVKQITTRTLLQALENSVSDSRTDGRFLQLSGIAIEVDFARPQGSRVRRVTAPLPTTFTVAMSTFIADCFDGYTCFDSSDTEVETLVGAEGAMTDTGILLEILELLDSGEFPPAELSEEEADFDRIARARKKVFVLDGAHGERERDLPMVRPRIEGRIFDCKRVKTYRMDGIDIPQWYGYTVELSNHLLLSSYLEPRSFCFWRARSDVLSTRSRNLHVA</sequence>
<evidence type="ECO:0000256" key="2">
    <source>
        <dbReference type="ARBA" id="ARBA00022729"/>
    </source>
</evidence>
<keyword evidence="3" id="KW-0378">Hydrolase</keyword>
<keyword evidence="2" id="KW-0732">Signal</keyword>
<evidence type="ECO:0000313" key="6">
    <source>
        <dbReference type="EMBL" id="KAF9077388.1"/>
    </source>
</evidence>
<dbReference type="PRINTS" id="PR01607">
    <property type="entry name" value="APYRASEFAMLY"/>
</dbReference>
<evidence type="ECO:0000259" key="4">
    <source>
        <dbReference type="Pfam" id="PF00149"/>
    </source>
</evidence>
<organism evidence="6 7">
    <name type="scientific">Rhodocollybia butyracea</name>
    <dbReference type="NCBI Taxonomy" id="206335"/>
    <lineage>
        <taxon>Eukaryota</taxon>
        <taxon>Fungi</taxon>
        <taxon>Dikarya</taxon>
        <taxon>Basidiomycota</taxon>
        <taxon>Agaricomycotina</taxon>
        <taxon>Agaricomycetes</taxon>
        <taxon>Agaricomycetidae</taxon>
        <taxon>Agaricales</taxon>
        <taxon>Marasmiineae</taxon>
        <taxon>Omphalotaceae</taxon>
        <taxon>Rhodocollybia</taxon>
    </lineage>
</organism>
<dbReference type="GO" id="GO:0009166">
    <property type="term" value="P:nucleotide catabolic process"/>
    <property type="evidence" value="ECO:0007669"/>
    <property type="project" value="InterPro"/>
</dbReference>
<comment type="caution">
    <text evidence="6">The sequence shown here is derived from an EMBL/GenBank/DDBJ whole genome shotgun (WGS) entry which is preliminary data.</text>
</comment>
<dbReference type="Pfam" id="PF00149">
    <property type="entry name" value="Metallophos"/>
    <property type="match status" value="1"/>
</dbReference>
<accession>A0A9P5UGE8</accession>
<evidence type="ECO:0000256" key="1">
    <source>
        <dbReference type="ARBA" id="ARBA00006654"/>
    </source>
</evidence>
<dbReference type="InterPro" id="IPR004843">
    <property type="entry name" value="Calcineurin-like_PHP"/>
</dbReference>
<dbReference type="SUPFAM" id="SSF56300">
    <property type="entry name" value="Metallo-dependent phosphatases"/>
    <property type="match status" value="1"/>
</dbReference>
<dbReference type="Proteomes" id="UP000772434">
    <property type="component" value="Unassembled WGS sequence"/>
</dbReference>
<dbReference type="InterPro" id="IPR006179">
    <property type="entry name" value="5_nucleotidase/apyrase"/>
</dbReference>
<comment type="similarity">
    <text evidence="1 3">Belongs to the 5'-nucleotidase family.</text>
</comment>
<dbReference type="GO" id="GO:0016787">
    <property type="term" value="F:hydrolase activity"/>
    <property type="evidence" value="ECO:0007669"/>
    <property type="project" value="UniProtKB-KW"/>
</dbReference>
<keyword evidence="3" id="KW-0547">Nucleotide-binding</keyword>
<protein>
    <submittedName>
        <fullName evidence="6">Metallo-dependent phosphatase-like protein</fullName>
    </submittedName>
</protein>
<dbReference type="PANTHER" id="PTHR11575">
    <property type="entry name" value="5'-NUCLEOTIDASE-RELATED"/>
    <property type="match status" value="1"/>
</dbReference>
<keyword evidence="7" id="KW-1185">Reference proteome</keyword>
<dbReference type="InterPro" id="IPR008334">
    <property type="entry name" value="5'-Nucleotdase_C"/>
</dbReference>
<dbReference type="InterPro" id="IPR036907">
    <property type="entry name" value="5'-Nucleotdase_C_sf"/>
</dbReference>
<reference evidence="6" key="1">
    <citation type="submission" date="2020-11" db="EMBL/GenBank/DDBJ databases">
        <authorList>
            <consortium name="DOE Joint Genome Institute"/>
            <person name="Ahrendt S."/>
            <person name="Riley R."/>
            <person name="Andreopoulos W."/>
            <person name="Labutti K."/>
            <person name="Pangilinan J."/>
            <person name="Ruiz-Duenas F.J."/>
            <person name="Barrasa J.M."/>
            <person name="Sanchez-Garcia M."/>
            <person name="Camarero S."/>
            <person name="Miyauchi S."/>
            <person name="Serrano A."/>
            <person name="Linde D."/>
            <person name="Babiker R."/>
            <person name="Drula E."/>
            <person name="Ayuso-Fernandez I."/>
            <person name="Pacheco R."/>
            <person name="Padilla G."/>
            <person name="Ferreira P."/>
            <person name="Barriuso J."/>
            <person name="Kellner H."/>
            <person name="Castanera R."/>
            <person name="Alfaro M."/>
            <person name="Ramirez L."/>
            <person name="Pisabarro A.G."/>
            <person name="Kuo A."/>
            <person name="Tritt A."/>
            <person name="Lipzen A."/>
            <person name="He G."/>
            <person name="Yan M."/>
            <person name="Ng V."/>
            <person name="Cullen D."/>
            <person name="Martin F."/>
            <person name="Rosso M.-N."/>
            <person name="Henrissat B."/>
            <person name="Hibbett D."/>
            <person name="Martinez A.T."/>
            <person name="Grigoriev I.V."/>
        </authorList>
    </citation>
    <scope>NUCLEOTIDE SEQUENCE</scope>
    <source>
        <strain evidence="6">AH 40177</strain>
    </source>
</reference>
<dbReference type="Gene3D" id="3.90.780.10">
    <property type="entry name" value="5'-Nucleotidase, C-terminal domain"/>
    <property type="match status" value="1"/>
</dbReference>
<gene>
    <name evidence="6" type="ORF">BDP27DRAFT_1379646</name>
</gene>
<dbReference type="SUPFAM" id="SSF55816">
    <property type="entry name" value="5'-nucleotidase (syn. UDP-sugar hydrolase), C-terminal domain"/>
    <property type="match status" value="1"/>
</dbReference>
<proteinExistence type="inferred from homology"/>
<evidence type="ECO:0000259" key="5">
    <source>
        <dbReference type="Pfam" id="PF02872"/>
    </source>
</evidence>